<comment type="caution">
    <text evidence="2">The sequence shown here is derived from an EMBL/GenBank/DDBJ whole genome shotgun (WGS) entry which is preliminary data.</text>
</comment>
<accession>A0ABY2SG84</accession>
<reference evidence="2 3" key="1">
    <citation type="submission" date="2019-04" db="EMBL/GenBank/DDBJ databases">
        <authorList>
            <person name="Li M."/>
            <person name="Gao C."/>
        </authorList>
    </citation>
    <scope>NUCLEOTIDE SEQUENCE [LARGE SCALE GENOMIC DNA]</scope>
    <source>
        <strain evidence="2 3">BGMRC 2031</strain>
    </source>
</reference>
<evidence type="ECO:0000313" key="3">
    <source>
        <dbReference type="Proteomes" id="UP000305202"/>
    </source>
</evidence>
<sequence>MYHRIHPADWRRIFIVGDMHGCYDQLVDKLERQSFNTDCDLLVSVGDLIDRGRQNLECLSLLRENWFCAVRGNHEQMAMEAISHNDHDLWRLNGGNWLSRLDERGQAQAKTLIAECAALPLVVDIPMADRHLVVAHADYPLDHYEFGQPVDEEALIWSRRRFQRNQQGRGVAIGGATQFFFGHTPLDRVRHFHNQFYIDTGAVYGGTLTLFELGRIPL</sequence>
<name>A0ABY2SG84_9HYPH</name>
<dbReference type="Proteomes" id="UP000305202">
    <property type="component" value="Unassembled WGS sequence"/>
</dbReference>
<dbReference type="Pfam" id="PF00149">
    <property type="entry name" value="Metallophos"/>
    <property type="match status" value="1"/>
</dbReference>
<dbReference type="PANTHER" id="PTHR42850">
    <property type="entry name" value="METALLOPHOSPHOESTERASE"/>
    <property type="match status" value="1"/>
</dbReference>
<feature type="domain" description="Serine/threonine specific protein phosphatases" evidence="1">
    <location>
        <begin position="70"/>
        <end position="75"/>
    </location>
</feature>
<dbReference type="PANTHER" id="PTHR42850:SF10">
    <property type="entry name" value="SERINE_THREONINE-PROTEIN PHOSPHATASE 1"/>
    <property type="match status" value="1"/>
</dbReference>
<dbReference type="Gene3D" id="3.60.21.10">
    <property type="match status" value="1"/>
</dbReference>
<dbReference type="PROSITE" id="PS00125">
    <property type="entry name" value="SER_THR_PHOSPHATASE"/>
    <property type="match status" value="1"/>
</dbReference>
<gene>
    <name evidence="2" type="ORF">FCN80_21715</name>
</gene>
<dbReference type="SUPFAM" id="SSF56300">
    <property type="entry name" value="Metallo-dependent phosphatases"/>
    <property type="match status" value="1"/>
</dbReference>
<dbReference type="EMBL" id="SZPQ01000045">
    <property type="protein sequence ID" value="TKI03409.1"/>
    <property type="molecule type" value="Genomic_DNA"/>
</dbReference>
<protein>
    <submittedName>
        <fullName evidence="2">Serine/threonine-protein phosphatase</fullName>
    </submittedName>
</protein>
<proteinExistence type="predicted"/>
<dbReference type="InterPro" id="IPR004843">
    <property type="entry name" value="Calcineurin-like_PHP"/>
</dbReference>
<evidence type="ECO:0000259" key="1">
    <source>
        <dbReference type="PROSITE" id="PS00125"/>
    </source>
</evidence>
<dbReference type="InterPro" id="IPR029052">
    <property type="entry name" value="Metallo-depent_PP-like"/>
</dbReference>
<dbReference type="InterPro" id="IPR050126">
    <property type="entry name" value="Ap4A_hydrolase"/>
</dbReference>
<evidence type="ECO:0000313" key="2">
    <source>
        <dbReference type="EMBL" id="TKI03409.1"/>
    </source>
</evidence>
<keyword evidence="3" id="KW-1185">Reference proteome</keyword>
<organism evidence="2 3">
    <name type="scientific">Martelella alba</name>
    <dbReference type="NCBI Taxonomy" id="2590451"/>
    <lineage>
        <taxon>Bacteria</taxon>
        <taxon>Pseudomonadati</taxon>
        <taxon>Pseudomonadota</taxon>
        <taxon>Alphaproteobacteria</taxon>
        <taxon>Hyphomicrobiales</taxon>
        <taxon>Aurantimonadaceae</taxon>
        <taxon>Martelella</taxon>
    </lineage>
</organism>
<dbReference type="InterPro" id="IPR006186">
    <property type="entry name" value="Ser/Thr-sp_prot-phosphatase"/>
</dbReference>